<dbReference type="Proteomes" id="UP000283369">
    <property type="component" value="Unassembled WGS sequence"/>
</dbReference>
<organism evidence="5 6">
    <name type="scientific">Bacteroides xylanisolvens</name>
    <dbReference type="NCBI Taxonomy" id="371601"/>
    <lineage>
        <taxon>Bacteria</taxon>
        <taxon>Pseudomonadati</taxon>
        <taxon>Bacteroidota</taxon>
        <taxon>Bacteroidia</taxon>
        <taxon>Bacteroidales</taxon>
        <taxon>Bacteroidaceae</taxon>
        <taxon>Bacteroides</taxon>
    </lineage>
</organism>
<keyword evidence="2 5" id="KW-0808">Transferase</keyword>
<reference evidence="5 6" key="1">
    <citation type="submission" date="2018-08" db="EMBL/GenBank/DDBJ databases">
        <title>A genome reference for cultivated species of the human gut microbiota.</title>
        <authorList>
            <person name="Zou Y."/>
            <person name="Xue W."/>
            <person name="Luo G."/>
        </authorList>
    </citation>
    <scope>NUCLEOTIDE SEQUENCE [LARGE SCALE GENOMIC DNA]</scope>
    <source>
        <strain evidence="5 6">AF14-7</strain>
    </source>
</reference>
<reference evidence="4" key="2">
    <citation type="submission" date="2023-08" db="EMBL/GenBank/DDBJ databases">
        <title>Mucin Metabolism Genes Underlie the Key Renovations of Bacteroides xylanisolvens Genomes in Captive Great Apes.</title>
        <authorList>
            <person name="Nishida A.H."/>
        </authorList>
    </citation>
    <scope>NUCLEOTIDE SEQUENCE</scope>
    <source>
        <strain evidence="4">P13.H9</strain>
    </source>
</reference>
<evidence type="ECO:0000256" key="1">
    <source>
        <dbReference type="ARBA" id="ARBA00022676"/>
    </source>
</evidence>
<gene>
    <name evidence="5" type="ORF">DWW25_05815</name>
    <name evidence="4" type="ORF">LD004_14475</name>
</gene>
<dbReference type="GO" id="GO:0016758">
    <property type="term" value="F:hexosyltransferase activity"/>
    <property type="evidence" value="ECO:0007669"/>
    <property type="project" value="UniProtKB-ARBA"/>
</dbReference>
<dbReference type="Pfam" id="PF00535">
    <property type="entry name" value="Glycos_transf_2"/>
    <property type="match status" value="1"/>
</dbReference>
<evidence type="ECO:0000256" key="2">
    <source>
        <dbReference type="ARBA" id="ARBA00022679"/>
    </source>
</evidence>
<dbReference type="PANTHER" id="PTHR22916:SF51">
    <property type="entry name" value="GLYCOSYLTRANSFERASE EPSH-RELATED"/>
    <property type="match status" value="1"/>
</dbReference>
<dbReference type="EMBL" id="JAIWYE010000026">
    <property type="protein sequence ID" value="MCA4704812.1"/>
    <property type="molecule type" value="Genomic_DNA"/>
</dbReference>
<sequence length="326" mass="38981">MESQYSVSVIIPVHNTAPYLRRCIESVRNQTLKDIEIILVDNLSTDDSPSICDEYANIDSRVRVLHLDEAGLSIARNAGIEIATAPYIGFIDSDDYIEPTMYENMLSAMVQNKVYMVYCNFCFEYEDGCIEQKYPDTGNVYVRTSQDVQRDIIFERVSSSACTKLFDKIFFDSYRFPIGMFFEDHATIYRWISICDKIVWIDAAYYHYIQRGDSICHTINSIKRYHYFLAEYSRLEFAKERRLFEGRDWFDAVNVIVENCFNHFQEFMTDPNHQLYPVEIKDMRNKLSRWRFLSRKELSSKYYKRLRKITYFWSIYYWTHFAKKKN</sequence>
<dbReference type="InterPro" id="IPR001173">
    <property type="entry name" value="Glyco_trans_2-like"/>
</dbReference>
<feature type="domain" description="Glycosyltransferase 2-like" evidence="3">
    <location>
        <begin position="8"/>
        <end position="121"/>
    </location>
</feature>
<keyword evidence="1" id="KW-0328">Glycosyltransferase</keyword>
<dbReference type="Gene3D" id="3.90.550.10">
    <property type="entry name" value="Spore Coat Polysaccharide Biosynthesis Protein SpsA, Chain A"/>
    <property type="match status" value="1"/>
</dbReference>
<proteinExistence type="predicted"/>
<protein>
    <submittedName>
        <fullName evidence="5">Glycosyltransferase family 2 protein</fullName>
    </submittedName>
</protein>
<evidence type="ECO:0000313" key="6">
    <source>
        <dbReference type="Proteomes" id="UP000283369"/>
    </source>
</evidence>
<dbReference type="InterPro" id="IPR029044">
    <property type="entry name" value="Nucleotide-diphossugar_trans"/>
</dbReference>
<name>A0A1Y4VU16_9BACE</name>
<evidence type="ECO:0000313" key="4">
    <source>
        <dbReference type="EMBL" id="MCA4704812.1"/>
    </source>
</evidence>
<dbReference type="SUPFAM" id="SSF53448">
    <property type="entry name" value="Nucleotide-diphospho-sugar transferases"/>
    <property type="match status" value="1"/>
</dbReference>
<dbReference type="EMBL" id="QRYV01000010">
    <property type="protein sequence ID" value="RGV17485.1"/>
    <property type="molecule type" value="Genomic_DNA"/>
</dbReference>
<evidence type="ECO:0000313" key="5">
    <source>
        <dbReference type="EMBL" id="RGV17485.1"/>
    </source>
</evidence>
<accession>A0A1Y4VU16</accession>
<dbReference type="PANTHER" id="PTHR22916">
    <property type="entry name" value="GLYCOSYLTRANSFERASE"/>
    <property type="match status" value="1"/>
</dbReference>
<dbReference type="RefSeq" id="WP_087320849.1">
    <property type="nucleotide sequence ID" value="NZ_JAIWWH010000031.1"/>
</dbReference>
<dbReference type="Proteomes" id="UP001198461">
    <property type="component" value="Unassembled WGS sequence"/>
</dbReference>
<dbReference type="AlphaFoldDB" id="A0A1Y4VU16"/>
<evidence type="ECO:0000259" key="3">
    <source>
        <dbReference type="Pfam" id="PF00535"/>
    </source>
</evidence>
<dbReference type="CDD" id="cd00761">
    <property type="entry name" value="Glyco_tranf_GTA_type"/>
    <property type="match status" value="1"/>
</dbReference>
<comment type="caution">
    <text evidence="5">The sequence shown here is derived from an EMBL/GenBank/DDBJ whole genome shotgun (WGS) entry which is preliminary data.</text>
</comment>